<comment type="caution">
    <text evidence="1">The sequence shown here is derived from an EMBL/GenBank/DDBJ whole genome shotgun (WGS) entry which is preliminary data.</text>
</comment>
<sequence length="300" mass="34571">MNPLDMQTYLQRTMYESDYIPQQYFPNSMPYYIPHQLMYEQPIPTYSPSYQPKPASPTSNALSSTPPAPTKQIQQPYYAQPLDQPLEQPVLNHPMDPSFEQQPLDMPAYWPEASNWNQMMPPQFQPANAVFTPPMFGMNPPKRVFSFVSMTHSKTKKRHRRRYDEIDRVYKCSHQNCSKSYGTLNNLNAHILMQSHGPKRSAFEFKDMAARRSSDALQPTFIPSTNSHLNPFKINTSIRKETPKPINPPLITPLLDPNVQQSPANKTSIPSQRQIKNHLPRNDLTFNDPALESKPFLALQ</sequence>
<organism evidence="1 2">
    <name type="scientific">Entomophthora muscae</name>
    <dbReference type="NCBI Taxonomy" id="34485"/>
    <lineage>
        <taxon>Eukaryota</taxon>
        <taxon>Fungi</taxon>
        <taxon>Fungi incertae sedis</taxon>
        <taxon>Zoopagomycota</taxon>
        <taxon>Entomophthoromycotina</taxon>
        <taxon>Entomophthoromycetes</taxon>
        <taxon>Entomophthorales</taxon>
        <taxon>Entomophthoraceae</taxon>
        <taxon>Entomophthora</taxon>
    </lineage>
</organism>
<dbReference type="EMBL" id="QTSX02000941">
    <property type="protein sequence ID" value="KAJ9083734.1"/>
    <property type="molecule type" value="Genomic_DNA"/>
</dbReference>
<accession>A0ACC2UA23</accession>
<keyword evidence="2" id="KW-1185">Reference proteome</keyword>
<protein>
    <submittedName>
        <fullName evidence="1">Uncharacterized protein</fullName>
    </submittedName>
</protein>
<proteinExistence type="predicted"/>
<evidence type="ECO:0000313" key="2">
    <source>
        <dbReference type="Proteomes" id="UP001165960"/>
    </source>
</evidence>
<gene>
    <name evidence="1" type="ORF">DSO57_1031754</name>
</gene>
<name>A0ACC2UA23_9FUNG</name>
<evidence type="ECO:0000313" key="1">
    <source>
        <dbReference type="EMBL" id="KAJ9083734.1"/>
    </source>
</evidence>
<reference evidence="1" key="1">
    <citation type="submission" date="2022-04" db="EMBL/GenBank/DDBJ databases">
        <title>Genome of the entomopathogenic fungus Entomophthora muscae.</title>
        <authorList>
            <person name="Elya C."/>
            <person name="Lovett B.R."/>
            <person name="Lee E."/>
            <person name="Macias A.M."/>
            <person name="Hajek A.E."/>
            <person name="De Bivort B.L."/>
            <person name="Kasson M.T."/>
            <person name="De Fine Licht H.H."/>
            <person name="Stajich J.E."/>
        </authorList>
    </citation>
    <scope>NUCLEOTIDE SEQUENCE</scope>
    <source>
        <strain evidence="1">Berkeley</strain>
    </source>
</reference>
<dbReference type="Proteomes" id="UP001165960">
    <property type="component" value="Unassembled WGS sequence"/>
</dbReference>